<dbReference type="RefSeq" id="WP_168238330.1">
    <property type="nucleotide sequence ID" value="NZ_CP050995.1"/>
</dbReference>
<evidence type="ECO:0008006" key="3">
    <source>
        <dbReference type="Google" id="ProtNLM"/>
    </source>
</evidence>
<evidence type="ECO:0000313" key="2">
    <source>
        <dbReference type="Proteomes" id="UP000501570"/>
    </source>
</evidence>
<evidence type="ECO:0000313" key="1">
    <source>
        <dbReference type="EMBL" id="QIY90813.1"/>
    </source>
</evidence>
<name>A0ABX6KRH2_CHRGL</name>
<organism evidence="1 2">
    <name type="scientific">Chryseobacterium gallinarum</name>
    <dbReference type="NCBI Taxonomy" id="1324352"/>
    <lineage>
        <taxon>Bacteria</taxon>
        <taxon>Pseudomonadati</taxon>
        <taxon>Bacteroidota</taxon>
        <taxon>Flavobacteriia</taxon>
        <taxon>Flavobacteriales</taxon>
        <taxon>Weeksellaceae</taxon>
        <taxon>Chryseobacterium group</taxon>
        <taxon>Chryseobacterium</taxon>
    </lineage>
</organism>
<dbReference type="EMBL" id="CP050995">
    <property type="protein sequence ID" value="QIY90813.1"/>
    <property type="molecule type" value="Genomic_DNA"/>
</dbReference>
<reference evidence="1 2" key="1">
    <citation type="submission" date="2019-09" db="EMBL/GenBank/DDBJ databases">
        <title>FDA dAtabase for Regulatory Grade micrObial Sequences (FDA-ARGOS): Supporting development and validation of Infectious Disease Dx tests.</title>
        <authorList>
            <person name="Sciortino C."/>
            <person name="Tallon L."/>
            <person name="Sadzewicz L."/>
            <person name="Vavikolanu K."/>
            <person name="Mehta A."/>
            <person name="Aluvathingal J."/>
            <person name="Nadendla S."/>
            <person name="Nandy P."/>
            <person name="Geyer C."/>
            <person name="Yan Y."/>
            <person name="Sichtig H."/>
        </authorList>
    </citation>
    <scope>NUCLEOTIDE SEQUENCE [LARGE SCALE GENOMIC DNA]</scope>
    <source>
        <strain evidence="1 2">FDAARGOS_636</strain>
    </source>
</reference>
<dbReference type="Proteomes" id="UP000501570">
    <property type="component" value="Chromosome"/>
</dbReference>
<sequence length="154" mass="18154">MRKIVGILVLLFFILSTIHIPAQTFSLGQLKSFNALSMADFKKEMKKLNYTFYDKVESSEYSLYQYDSPGYQSKIGKFEFTTTKSEDCIEYELPGKKEYEQYLKLILKEGYKEAEKGKIITKEPYVDYYKNKDHIRMVLPKKGETAPYIIMVFR</sequence>
<accession>A0ABX6KRH2</accession>
<gene>
    <name evidence="1" type="ORF">FOB44_09130</name>
</gene>
<keyword evidence="2" id="KW-1185">Reference proteome</keyword>
<proteinExistence type="predicted"/>
<protein>
    <recommendedName>
        <fullName evidence="3">Transcriptional regulator</fullName>
    </recommendedName>
</protein>